<dbReference type="STRING" id="1827387.A4S15_09590"/>
<protein>
    <submittedName>
        <fullName evidence="1">Uncharacterized protein</fullName>
    </submittedName>
</protein>
<organism evidence="1 2">
    <name type="scientific">Candidatus Raskinella chloraquaticus</name>
    <dbReference type="NCBI Taxonomy" id="1951219"/>
    <lineage>
        <taxon>Bacteria</taxon>
        <taxon>Pseudomonadati</taxon>
        <taxon>Pseudomonadota</taxon>
        <taxon>Alphaproteobacteria</taxon>
        <taxon>Hyphomicrobiales</taxon>
        <taxon>Phreatobacteraceae</taxon>
        <taxon>Candidatus Raskinella</taxon>
    </lineage>
</organism>
<dbReference type="EMBL" id="LWDL01000016">
    <property type="protein sequence ID" value="OQW52064.1"/>
    <property type="molecule type" value="Genomic_DNA"/>
</dbReference>
<evidence type="ECO:0000313" key="1">
    <source>
        <dbReference type="EMBL" id="OQW52064.1"/>
    </source>
</evidence>
<name>A0A1W9HXY0_9HYPH</name>
<evidence type="ECO:0000313" key="2">
    <source>
        <dbReference type="Proteomes" id="UP000192872"/>
    </source>
</evidence>
<proteinExistence type="predicted"/>
<gene>
    <name evidence="1" type="ORF">A4S15_09590</name>
</gene>
<comment type="caution">
    <text evidence="1">The sequence shown here is derived from an EMBL/GenBank/DDBJ whole genome shotgun (WGS) entry which is preliminary data.</text>
</comment>
<dbReference type="AlphaFoldDB" id="A0A1W9HXY0"/>
<accession>A0A1W9HXY0</accession>
<reference evidence="1 2" key="1">
    <citation type="journal article" date="2017" name="Water Res.">
        <title>Comammox in drinking water systems.</title>
        <authorList>
            <person name="Wang Y."/>
            <person name="Ma L."/>
            <person name="Mao Y."/>
            <person name="Jiang X."/>
            <person name="Xia Y."/>
            <person name="Yu K."/>
            <person name="Li B."/>
            <person name="Zhang T."/>
        </authorList>
    </citation>
    <scope>NUCLEOTIDE SEQUENCE [LARGE SCALE GENOMIC DNA]</scope>
    <source>
        <strain evidence="1">SG_bin8</strain>
    </source>
</reference>
<sequence>MRARAIIVRPPDRQGNAGLHQRGEQRLVQELIAQPAIEALDEPVLHRLSGRDVMPFDPGLIRPTEDGVGRKLDPVVADNHLRFAAFDHQPVGFTRHPNPAQ</sequence>
<dbReference type="Proteomes" id="UP000192872">
    <property type="component" value="Unassembled WGS sequence"/>
</dbReference>